<protein>
    <submittedName>
        <fullName evidence="2">Uncharacterized protein</fullName>
    </submittedName>
</protein>
<feature type="region of interest" description="Disordered" evidence="1">
    <location>
        <begin position="457"/>
        <end position="492"/>
    </location>
</feature>
<feature type="compositionally biased region" description="Low complexity" evidence="1">
    <location>
        <begin position="466"/>
        <end position="475"/>
    </location>
</feature>
<feature type="region of interest" description="Disordered" evidence="1">
    <location>
        <begin position="1"/>
        <end position="63"/>
    </location>
</feature>
<accession>A0A4Y7PIS9</accession>
<keyword evidence="3" id="KW-1185">Reference proteome</keyword>
<gene>
    <name evidence="2" type="ORF">BD410DRAFT_796829</name>
</gene>
<evidence type="ECO:0000313" key="2">
    <source>
        <dbReference type="EMBL" id="TDL14978.1"/>
    </source>
</evidence>
<feature type="compositionally biased region" description="Basic and acidic residues" evidence="1">
    <location>
        <begin position="414"/>
        <end position="425"/>
    </location>
</feature>
<proteinExistence type="predicted"/>
<organism evidence="2 3">
    <name type="scientific">Rickenella mellea</name>
    <dbReference type="NCBI Taxonomy" id="50990"/>
    <lineage>
        <taxon>Eukaryota</taxon>
        <taxon>Fungi</taxon>
        <taxon>Dikarya</taxon>
        <taxon>Basidiomycota</taxon>
        <taxon>Agaricomycotina</taxon>
        <taxon>Agaricomycetes</taxon>
        <taxon>Hymenochaetales</taxon>
        <taxon>Rickenellaceae</taxon>
        <taxon>Rickenella</taxon>
    </lineage>
</organism>
<dbReference type="Proteomes" id="UP000294933">
    <property type="component" value="Unassembled WGS sequence"/>
</dbReference>
<reference evidence="2 3" key="1">
    <citation type="submission" date="2018-06" db="EMBL/GenBank/DDBJ databases">
        <title>A transcriptomic atlas of mushroom development highlights an independent origin of complex multicellularity.</title>
        <authorList>
            <consortium name="DOE Joint Genome Institute"/>
            <person name="Krizsan K."/>
            <person name="Almasi E."/>
            <person name="Merenyi Z."/>
            <person name="Sahu N."/>
            <person name="Viragh M."/>
            <person name="Koszo T."/>
            <person name="Mondo S."/>
            <person name="Kiss B."/>
            <person name="Balint B."/>
            <person name="Kues U."/>
            <person name="Barry K."/>
            <person name="Hegedus J.C."/>
            <person name="Henrissat B."/>
            <person name="Johnson J."/>
            <person name="Lipzen A."/>
            <person name="Ohm R."/>
            <person name="Nagy I."/>
            <person name="Pangilinan J."/>
            <person name="Yan J."/>
            <person name="Xiong Y."/>
            <person name="Grigoriev I.V."/>
            <person name="Hibbett D.S."/>
            <person name="Nagy L.G."/>
        </authorList>
    </citation>
    <scope>NUCLEOTIDE SEQUENCE [LARGE SCALE GENOMIC DNA]</scope>
    <source>
        <strain evidence="2 3">SZMC22713</strain>
    </source>
</reference>
<feature type="region of interest" description="Disordered" evidence="1">
    <location>
        <begin position="414"/>
        <end position="440"/>
    </location>
</feature>
<dbReference type="AlphaFoldDB" id="A0A4Y7PIS9"/>
<evidence type="ECO:0000256" key="1">
    <source>
        <dbReference type="SAM" id="MobiDB-lite"/>
    </source>
</evidence>
<name>A0A4Y7PIS9_9AGAM</name>
<dbReference type="EMBL" id="ML170297">
    <property type="protein sequence ID" value="TDL14978.1"/>
    <property type="molecule type" value="Genomic_DNA"/>
</dbReference>
<feature type="region of interest" description="Disordered" evidence="1">
    <location>
        <begin position="331"/>
        <end position="353"/>
    </location>
</feature>
<sequence length="543" mass="58786">MIVGKDGEIAEDSSSVAEAPPAYETISTSDANAVLEKRYRPVPPTTEDRSLPKTPMSAAGTSSTKSSWSLLGIAAKDSQARTAAEVRVSVHGLIRHLIKGPAGSETGIDVDADLAYAYGLLDSCRTTCLAHGISFQDVLQDRSIEGHTPLYWAILRRPRRRKLSSTPSSSQSLPKDDLSRNSVFIMYLITLSSPLSLSTQSDIRHACIAASDPALFQLLRHNPLTGLAAAHPKDAMLLGFAQCDAGCDDPLSPTGADSKADKGSAKSKGKEWVIPDRIVMHDDSPGDGPFVAHVELRMFQTRMRVSGEVKIEFIARGRIWILAFFTVPSTPSQHNNIASSSSPTTSDSTRHYRSFPPSSAYSHLSPGAWAVALGLGEHSPPTWVDARIVVETAPPPPLPKTEPQELLIDAPIPDMRDPAQMEDSRQQQQSRWSLRGKEKETAPAPIVVRLKCRYQLTAEPSPPSTPNSSPATSPSSHRREARRHADRFDDAGHDRSVAVAALDESPVGGKLQYDGNPYISADGTLRARLEARLTMPESDCVIC</sequence>
<dbReference type="OrthoDB" id="2959034at2759"/>
<dbReference type="VEuPathDB" id="FungiDB:BD410DRAFT_796829"/>
<evidence type="ECO:0000313" key="3">
    <source>
        <dbReference type="Proteomes" id="UP000294933"/>
    </source>
</evidence>